<dbReference type="GO" id="GO:0008168">
    <property type="term" value="F:methyltransferase activity"/>
    <property type="evidence" value="ECO:0007669"/>
    <property type="project" value="UniProtKB-KW"/>
</dbReference>
<accession>A0ABV7KXX2</accession>
<dbReference type="InterPro" id="IPR029063">
    <property type="entry name" value="SAM-dependent_MTases_sf"/>
</dbReference>
<evidence type="ECO:0000259" key="1">
    <source>
        <dbReference type="Pfam" id="PF05050"/>
    </source>
</evidence>
<reference evidence="3" key="1">
    <citation type="journal article" date="2019" name="Int. J. Syst. Evol. Microbiol.">
        <title>The Global Catalogue of Microorganisms (GCM) 10K type strain sequencing project: providing services to taxonomists for standard genome sequencing and annotation.</title>
        <authorList>
            <consortium name="The Broad Institute Genomics Platform"/>
            <consortium name="The Broad Institute Genome Sequencing Center for Infectious Disease"/>
            <person name="Wu L."/>
            <person name="Ma J."/>
        </authorList>
    </citation>
    <scope>NUCLEOTIDE SEQUENCE [LARGE SCALE GENOMIC DNA]</scope>
    <source>
        <strain evidence="3">KCTC 42964</strain>
    </source>
</reference>
<dbReference type="InterPro" id="IPR052514">
    <property type="entry name" value="SAM-dependent_MTase"/>
</dbReference>
<proteinExistence type="predicted"/>
<dbReference type="PANTHER" id="PTHR34203">
    <property type="entry name" value="METHYLTRANSFERASE, FKBM FAMILY PROTEIN"/>
    <property type="match status" value="1"/>
</dbReference>
<comment type="caution">
    <text evidence="2">The sequence shown here is derived from an EMBL/GenBank/DDBJ whole genome shotgun (WGS) entry which is preliminary data.</text>
</comment>
<dbReference type="Pfam" id="PF05050">
    <property type="entry name" value="Methyltransf_21"/>
    <property type="match status" value="1"/>
</dbReference>
<evidence type="ECO:0000313" key="2">
    <source>
        <dbReference type="EMBL" id="MFC3227251.1"/>
    </source>
</evidence>
<evidence type="ECO:0000313" key="3">
    <source>
        <dbReference type="Proteomes" id="UP001595528"/>
    </source>
</evidence>
<protein>
    <submittedName>
        <fullName evidence="2">FkbM family methyltransferase</fullName>
    </submittedName>
</protein>
<dbReference type="RefSeq" id="WP_379899413.1">
    <property type="nucleotide sequence ID" value="NZ_JBHRTR010000020.1"/>
</dbReference>
<dbReference type="GO" id="GO:0032259">
    <property type="term" value="P:methylation"/>
    <property type="evidence" value="ECO:0007669"/>
    <property type="project" value="UniProtKB-KW"/>
</dbReference>
<dbReference type="NCBIfam" id="TIGR01444">
    <property type="entry name" value="fkbM_fam"/>
    <property type="match status" value="1"/>
</dbReference>
<dbReference type="InterPro" id="IPR006342">
    <property type="entry name" value="FkbM_mtfrase"/>
</dbReference>
<dbReference type="SUPFAM" id="SSF53335">
    <property type="entry name" value="S-adenosyl-L-methionine-dependent methyltransferases"/>
    <property type="match status" value="1"/>
</dbReference>
<name>A0ABV7KXX2_9PROT</name>
<dbReference type="Gene3D" id="3.40.50.150">
    <property type="entry name" value="Vaccinia Virus protein VP39"/>
    <property type="match status" value="1"/>
</dbReference>
<organism evidence="2 3">
    <name type="scientific">Marinibaculum pumilum</name>
    <dbReference type="NCBI Taxonomy" id="1766165"/>
    <lineage>
        <taxon>Bacteria</taxon>
        <taxon>Pseudomonadati</taxon>
        <taxon>Pseudomonadota</taxon>
        <taxon>Alphaproteobacteria</taxon>
        <taxon>Rhodospirillales</taxon>
        <taxon>Rhodospirillaceae</taxon>
        <taxon>Marinibaculum</taxon>
    </lineage>
</organism>
<sequence>MTETAAAQPVPGQPPAASDDQLDLIFASFADWKAQHSPYTPLHRLLKRVARAEIERRFADPGDDPRPFGPFGSLRFPYHAMGSIDSLNLFDINELMIFAFYHRNRGRYAKALDLGANLGLHSIMLSRCFGEVRSFEPDPVHFELLSANLDRNGCGNVTPVRAAASVQDGEAEFVRVKGNTTGSHLAGAKKNPYGELDRFTVPLRDVTAEIAWADLVKLDIEGHEGELITGIDPAVWAKTDAIVEIGTAENAERVFAHFHGSPVRLFSQHLGWGQVTVAAEMPKSHHDGSLFMTTGDGVPWG</sequence>
<keyword evidence="3" id="KW-1185">Reference proteome</keyword>
<keyword evidence="2" id="KW-0808">Transferase</keyword>
<dbReference type="PANTHER" id="PTHR34203:SF15">
    <property type="entry name" value="SLL1173 PROTEIN"/>
    <property type="match status" value="1"/>
</dbReference>
<keyword evidence="2" id="KW-0489">Methyltransferase</keyword>
<feature type="domain" description="Methyltransferase FkbM" evidence="1">
    <location>
        <begin position="113"/>
        <end position="249"/>
    </location>
</feature>
<dbReference type="Proteomes" id="UP001595528">
    <property type="component" value="Unassembled WGS sequence"/>
</dbReference>
<gene>
    <name evidence="2" type="ORF">ACFOGJ_08430</name>
</gene>
<dbReference type="EMBL" id="JBHRTR010000020">
    <property type="protein sequence ID" value="MFC3227251.1"/>
    <property type="molecule type" value="Genomic_DNA"/>
</dbReference>